<dbReference type="SUPFAM" id="SSF58104">
    <property type="entry name" value="Methyl-accepting chemotaxis protein (MCP) signaling domain"/>
    <property type="match status" value="1"/>
</dbReference>
<dbReference type="InterPro" id="IPR017501">
    <property type="entry name" value="Phage_infect_YhgE_C"/>
</dbReference>
<dbReference type="NCBIfam" id="TIGR03061">
    <property type="entry name" value="pip_yhgE_Nterm"/>
    <property type="match status" value="1"/>
</dbReference>
<sequence length="841" mass="85126">MALLPTLSSSELRRISRGWFGKLVVIALLLIPSLYAGLLTYSNIDATNRLDNVPAAIVNKDEPATVTDANGKKQVVPLGRVVSGKLTGSDATNNLNWKLTDENDANDGLANGRYYAVLSIPKNFSAQATSSADPKKANNARLELNTNDATSYLSGNIAGAIATRITDSTSDELTKKYLDRVFLGFNGISEQMGKAADGAKKVQDGTQKLADGVVSAHKGTGTLDSGMGQLATGSQNLASGNKQLADGASKLADGASKLSDGAGKLATGLGEAKEKTAQLPEQTKQLADGSKKLATGLGTLDAGAKKLADGTNELAKGTAALPEQVGQLAQGATTFADGSKKLADGATRLGTGAQAVATGGSALAKGTTLLAGGASRLKTGVDRYTGGVDELASQCAASGASEAFCAQLNAISDQSGSIRSGAGRLAIGAAPLALGAERLQAGATRLAEGAAKYNAAVQQAGPGAARLADGLRKFAQSVPALSTGVQRIQEGANKLAQGTGPLHAGAEKLSGGLDQLAAGTPALTKGIADAANGAAAVSTGATSLQSGADKLSNGATSAAAGATKLAEGNSKAAKGVHDLHAGLGKLDDGARKLLQGATDLAKGLASGAKKIPTYDSKERNQLSAVVAKPVDGENVRLNRVANYGAGLAPYFCALGLWVGGMGLFFMLRPLPLRAMASTASPWRVALAGFAPAALVGIGQAVLLFTVMHWAVGITITNPGLFIGFAVLASCAFMAINQALVATLGPAGRFIGLLLIVLQLSSAGATYPIETAPGFFQFMHPLLPLTYAVQAFRSLIAGGTLHLAPAALVMLLWLIAALGMTVFTAARGRIWTVARLRDGAIA</sequence>
<dbReference type="InterPro" id="IPR023908">
    <property type="entry name" value="xxxLxxG_rpt"/>
</dbReference>
<dbReference type="RefSeq" id="WP_028327760.1">
    <property type="nucleotide sequence ID" value="NZ_LT906453.1"/>
</dbReference>
<feature type="transmembrane region" description="Helical" evidence="5">
    <location>
        <begin position="688"/>
        <end position="709"/>
    </location>
</feature>
<feature type="transmembrane region" description="Helical" evidence="5">
    <location>
        <begin position="20"/>
        <end position="41"/>
    </location>
</feature>
<feature type="transmembrane region" description="Helical" evidence="5">
    <location>
        <begin position="802"/>
        <end position="825"/>
    </location>
</feature>
<dbReference type="InterPro" id="IPR013525">
    <property type="entry name" value="ABC2_TM"/>
</dbReference>
<dbReference type="GeneID" id="63459780"/>
<dbReference type="InterPro" id="IPR051328">
    <property type="entry name" value="T7SS_ABC-Transporter"/>
</dbReference>
<feature type="domain" description="ABC-2 type transporter transmembrane" evidence="6">
    <location>
        <begin position="25"/>
        <end position="166"/>
    </location>
</feature>
<accession>A0A239VJX6</accession>
<dbReference type="Proteomes" id="UP000242637">
    <property type="component" value="Chromosome 1"/>
</dbReference>
<dbReference type="Gene3D" id="1.10.287.950">
    <property type="entry name" value="Methyl-accepting chemotaxis protein"/>
    <property type="match status" value="1"/>
</dbReference>
<dbReference type="SUPFAM" id="SSF101967">
    <property type="entry name" value="Adhesin YadA, collagen-binding domain"/>
    <property type="match status" value="1"/>
</dbReference>
<dbReference type="Pfam" id="PF12698">
    <property type="entry name" value="ABC2_membrane_3"/>
    <property type="match status" value="2"/>
</dbReference>
<dbReference type="Gene3D" id="3.40.1710.10">
    <property type="entry name" value="abc type-2 transporter like domain"/>
    <property type="match status" value="1"/>
</dbReference>
<proteinExistence type="predicted"/>
<dbReference type="EMBL" id="LT906453">
    <property type="protein sequence ID" value="SNV22591.1"/>
    <property type="molecule type" value="Genomic_DNA"/>
</dbReference>
<keyword evidence="8" id="KW-1185">Reference proteome</keyword>
<comment type="subcellular location">
    <subcellularLocation>
        <location evidence="1">Membrane</location>
        <topology evidence="1">Multi-pass membrane protein</topology>
    </subcellularLocation>
</comment>
<evidence type="ECO:0000256" key="3">
    <source>
        <dbReference type="ARBA" id="ARBA00022989"/>
    </source>
</evidence>
<evidence type="ECO:0000259" key="6">
    <source>
        <dbReference type="Pfam" id="PF12698"/>
    </source>
</evidence>
<dbReference type="KEGG" id="dco:SAMEA4475696_1571"/>
<reference evidence="7 8" key="1">
    <citation type="submission" date="2017-06" db="EMBL/GenBank/DDBJ databases">
        <authorList>
            <consortium name="Pathogen Informatics"/>
        </authorList>
    </citation>
    <scope>NUCLEOTIDE SEQUENCE [LARGE SCALE GENOMIC DNA]</scope>
    <source>
        <strain evidence="7 8">NCTC13039</strain>
    </source>
</reference>
<dbReference type="PANTHER" id="PTHR43077">
    <property type="entry name" value="TRANSPORT PERMEASE YVFS-RELATED"/>
    <property type="match status" value="1"/>
</dbReference>
<dbReference type="GO" id="GO:0140359">
    <property type="term" value="F:ABC-type transporter activity"/>
    <property type="evidence" value="ECO:0007669"/>
    <property type="project" value="InterPro"/>
</dbReference>
<evidence type="ECO:0000313" key="8">
    <source>
        <dbReference type="Proteomes" id="UP000242637"/>
    </source>
</evidence>
<dbReference type="NCBIfam" id="TIGR03057">
    <property type="entry name" value="xxxLxxG_by_4"/>
    <property type="match status" value="7"/>
</dbReference>
<feature type="transmembrane region" description="Helical" evidence="5">
    <location>
        <begin position="647"/>
        <end position="667"/>
    </location>
</feature>
<feature type="transmembrane region" description="Helical" evidence="5">
    <location>
        <begin position="749"/>
        <end position="768"/>
    </location>
</feature>
<name>A0A239VJX6_9MICO</name>
<keyword evidence="3 5" id="KW-1133">Transmembrane helix</keyword>
<dbReference type="OrthoDB" id="9811483at2"/>
<keyword evidence="2 5" id="KW-0812">Transmembrane</keyword>
<evidence type="ECO:0000256" key="1">
    <source>
        <dbReference type="ARBA" id="ARBA00004141"/>
    </source>
</evidence>
<dbReference type="InterPro" id="IPR017500">
    <property type="entry name" value="Phage_infect_YhgE_N"/>
</dbReference>
<dbReference type="NCBIfam" id="TIGR03062">
    <property type="entry name" value="pip_yhgE_Cterm"/>
    <property type="match status" value="1"/>
</dbReference>
<dbReference type="PANTHER" id="PTHR43077:SF5">
    <property type="entry name" value="PHAGE INFECTION PROTEIN"/>
    <property type="match status" value="1"/>
</dbReference>
<dbReference type="STRING" id="1121387.GCA_000429885_02237"/>
<evidence type="ECO:0000256" key="5">
    <source>
        <dbReference type="SAM" id="Phobius"/>
    </source>
</evidence>
<dbReference type="InterPro" id="IPR011049">
    <property type="entry name" value="Serralysin-like_metalloprot_C"/>
</dbReference>
<keyword evidence="4 5" id="KW-0472">Membrane</keyword>
<evidence type="ECO:0000256" key="2">
    <source>
        <dbReference type="ARBA" id="ARBA00022692"/>
    </source>
</evidence>
<dbReference type="AlphaFoldDB" id="A0A239VJX6"/>
<gene>
    <name evidence="7" type="ORF">SAMEA4475696_01571</name>
</gene>
<evidence type="ECO:0000313" key="7">
    <source>
        <dbReference type="EMBL" id="SNV22591.1"/>
    </source>
</evidence>
<feature type="domain" description="ABC-2 type transporter transmembrane" evidence="6">
    <location>
        <begin position="622"/>
        <end position="819"/>
    </location>
</feature>
<evidence type="ECO:0000256" key="4">
    <source>
        <dbReference type="ARBA" id="ARBA00023136"/>
    </source>
</evidence>
<dbReference type="GO" id="GO:0016020">
    <property type="term" value="C:membrane"/>
    <property type="evidence" value="ECO:0007669"/>
    <property type="project" value="UniProtKB-SubCell"/>
</dbReference>
<feature type="transmembrane region" description="Helical" evidence="5">
    <location>
        <begin position="721"/>
        <end position="742"/>
    </location>
</feature>
<protein>
    <submittedName>
        <fullName evidence="7">YhgE/Pip C-terminal domain</fullName>
    </submittedName>
</protein>
<organism evidence="7 8">
    <name type="scientific">Dermatophilus congolensis</name>
    <dbReference type="NCBI Taxonomy" id="1863"/>
    <lineage>
        <taxon>Bacteria</taxon>
        <taxon>Bacillati</taxon>
        <taxon>Actinomycetota</taxon>
        <taxon>Actinomycetes</taxon>
        <taxon>Micrococcales</taxon>
        <taxon>Dermatophilaceae</taxon>
        <taxon>Dermatophilus</taxon>
    </lineage>
</organism>